<sequence>MPFCALLETELLARELLDFDEDDEDAAVELLDFDELDDATALLAVLEELPVAAEPTEHQALVVKLLVGNAEPVQAKLPVLTAYTNSPDLPSATLLVPLMVQVAPVFCAHLVYPLG</sequence>
<accession>A0ABP9R4N8</accession>
<organism evidence="1 2">
    <name type="scientific">Viridibacterium curvum</name>
    <dbReference type="NCBI Taxonomy" id="1101404"/>
    <lineage>
        <taxon>Bacteria</taxon>
        <taxon>Pseudomonadati</taxon>
        <taxon>Pseudomonadota</taxon>
        <taxon>Betaproteobacteria</taxon>
        <taxon>Rhodocyclales</taxon>
        <taxon>Rhodocyclaceae</taxon>
        <taxon>Viridibacterium</taxon>
    </lineage>
</organism>
<dbReference type="EMBL" id="BAABLD010000017">
    <property type="protein sequence ID" value="GAA5171694.1"/>
    <property type="molecule type" value="Genomic_DNA"/>
</dbReference>
<keyword evidence="2" id="KW-1185">Reference proteome</keyword>
<evidence type="ECO:0000313" key="2">
    <source>
        <dbReference type="Proteomes" id="UP001500547"/>
    </source>
</evidence>
<proteinExistence type="predicted"/>
<name>A0ABP9R4N8_9RHOO</name>
<gene>
    <name evidence="1" type="ORF">GCM10025770_36730</name>
</gene>
<comment type="caution">
    <text evidence="1">The sequence shown here is derived from an EMBL/GenBank/DDBJ whole genome shotgun (WGS) entry which is preliminary data.</text>
</comment>
<dbReference type="Proteomes" id="UP001500547">
    <property type="component" value="Unassembled WGS sequence"/>
</dbReference>
<protein>
    <submittedName>
        <fullName evidence="1">Uncharacterized protein</fullName>
    </submittedName>
</protein>
<reference evidence="2" key="1">
    <citation type="journal article" date="2019" name="Int. J. Syst. Evol. Microbiol.">
        <title>The Global Catalogue of Microorganisms (GCM) 10K type strain sequencing project: providing services to taxonomists for standard genome sequencing and annotation.</title>
        <authorList>
            <consortium name="The Broad Institute Genomics Platform"/>
            <consortium name="The Broad Institute Genome Sequencing Center for Infectious Disease"/>
            <person name="Wu L."/>
            <person name="Ma J."/>
        </authorList>
    </citation>
    <scope>NUCLEOTIDE SEQUENCE [LARGE SCALE GENOMIC DNA]</scope>
    <source>
        <strain evidence="2">JCM 18715</strain>
    </source>
</reference>
<evidence type="ECO:0000313" key="1">
    <source>
        <dbReference type="EMBL" id="GAA5171694.1"/>
    </source>
</evidence>